<organism evidence="11 12">
    <name type="scientific">Trypanosoma theileri</name>
    <dbReference type="NCBI Taxonomy" id="67003"/>
    <lineage>
        <taxon>Eukaryota</taxon>
        <taxon>Discoba</taxon>
        <taxon>Euglenozoa</taxon>
        <taxon>Kinetoplastea</taxon>
        <taxon>Metakinetoplastina</taxon>
        <taxon>Trypanosomatida</taxon>
        <taxon>Trypanosomatidae</taxon>
        <taxon>Trypanosoma</taxon>
    </lineage>
</organism>
<dbReference type="EC" id="2.4.1.-" evidence="10"/>
<keyword evidence="12" id="KW-1185">Reference proteome</keyword>
<comment type="subcellular location">
    <subcellularLocation>
        <location evidence="1 10">Golgi apparatus membrane</location>
        <topology evidence="1 10">Single-pass type II membrane protein</topology>
    </subcellularLocation>
</comment>
<dbReference type="PANTHER" id="PTHR11214">
    <property type="entry name" value="BETA-1,3-N-ACETYLGLUCOSAMINYLTRANSFERASE"/>
    <property type="match status" value="1"/>
</dbReference>
<accession>A0A1X0NJS8</accession>
<keyword evidence="3 10" id="KW-0328">Glycosyltransferase</keyword>
<keyword evidence="8 10" id="KW-0333">Golgi apparatus</keyword>
<keyword evidence="4 11" id="KW-0808">Transferase</keyword>
<dbReference type="InterPro" id="IPR002659">
    <property type="entry name" value="Glyco_trans_31"/>
</dbReference>
<dbReference type="RefSeq" id="XP_028878834.1">
    <property type="nucleotide sequence ID" value="XM_029029846.1"/>
</dbReference>
<dbReference type="GeneID" id="39989626"/>
<dbReference type="GO" id="GO:0016758">
    <property type="term" value="F:hexosyltransferase activity"/>
    <property type="evidence" value="ECO:0007669"/>
    <property type="project" value="InterPro"/>
</dbReference>
<evidence type="ECO:0000256" key="1">
    <source>
        <dbReference type="ARBA" id="ARBA00004323"/>
    </source>
</evidence>
<proteinExistence type="inferred from homology"/>
<evidence type="ECO:0000313" key="11">
    <source>
        <dbReference type="EMBL" id="ORC84768.1"/>
    </source>
</evidence>
<comment type="similarity">
    <text evidence="2 10">Belongs to the glycosyltransferase 31 family.</text>
</comment>
<sequence>MKRIGLSNPGIIFAFAMCFSLFLFIVAIMYTSGVTPFMDFIIKRTVKLHRVHNSTPVPLPENTSSLDESLRYIPHSTIQTWKERDYLIVFGIPSVDIDGRRRRRYLQRTTCWQFPGVARRANNFTGSMLVLYVLARQPFLSYRYSESLLKEVAEYHDVITLSMNEGRVTTNKSIGDSGKWGLEAEVGLSRKVYFWLEMSLRLFPSVKYIAKGDDDMFLRVPQFLTDLRVLPVMNVYWGKFGKIHGFGGERTNGLFAGGPCYTLSRDVAWRIVSYTPIRDLLSVPFQKELESQYISLDILSEDVMVGVVLRKSGYYRHVVFVFEKKCAFHDVHVGYPVEPVRDSSIMVHHLLESEYKLLMDRFGNDTGGVPRRRRYYKDRRIKFLC</sequence>
<keyword evidence="9 10" id="KW-0472">Membrane</keyword>
<name>A0A1X0NJS8_9TRYP</name>
<dbReference type="PANTHER" id="PTHR11214:SF351">
    <property type="entry name" value="BETA-1,3-GALACTOSYLTRANSFERASE PVG3"/>
    <property type="match status" value="1"/>
</dbReference>
<dbReference type="GO" id="GO:0000139">
    <property type="term" value="C:Golgi membrane"/>
    <property type="evidence" value="ECO:0007669"/>
    <property type="project" value="UniProtKB-SubCell"/>
</dbReference>
<feature type="transmembrane region" description="Helical" evidence="10">
    <location>
        <begin position="12"/>
        <end position="30"/>
    </location>
</feature>
<comment type="caution">
    <text evidence="11">The sequence shown here is derived from an EMBL/GenBank/DDBJ whole genome shotgun (WGS) entry which is preliminary data.</text>
</comment>
<evidence type="ECO:0000256" key="7">
    <source>
        <dbReference type="ARBA" id="ARBA00022989"/>
    </source>
</evidence>
<evidence type="ECO:0000256" key="2">
    <source>
        <dbReference type="ARBA" id="ARBA00008661"/>
    </source>
</evidence>
<dbReference type="AlphaFoldDB" id="A0A1X0NJS8"/>
<keyword evidence="5 10" id="KW-0812">Transmembrane</keyword>
<evidence type="ECO:0000256" key="8">
    <source>
        <dbReference type="ARBA" id="ARBA00023034"/>
    </source>
</evidence>
<keyword evidence="6 10" id="KW-0735">Signal-anchor</keyword>
<evidence type="ECO:0000313" key="12">
    <source>
        <dbReference type="Proteomes" id="UP000192257"/>
    </source>
</evidence>
<evidence type="ECO:0000256" key="9">
    <source>
        <dbReference type="ARBA" id="ARBA00023136"/>
    </source>
</evidence>
<dbReference type="VEuPathDB" id="TriTrypDB:TM35_000411380"/>
<evidence type="ECO:0000256" key="6">
    <source>
        <dbReference type="ARBA" id="ARBA00022968"/>
    </source>
</evidence>
<dbReference type="OrthoDB" id="2139606at2759"/>
<evidence type="ECO:0000256" key="4">
    <source>
        <dbReference type="ARBA" id="ARBA00022679"/>
    </source>
</evidence>
<evidence type="ECO:0000256" key="3">
    <source>
        <dbReference type="ARBA" id="ARBA00022676"/>
    </source>
</evidence>
<protein>
    <recommendedName>
        <fullName evidence="10">Hexosyltransferase</fullName>
        <ecNumber evidence="10">2.4.1.-</ecNumber>
    </recommendedName>
</protein>
<evidence type="ECO:0000256" key="5">
    <source>
        <dbReference type="ARBA" id="ARBA00022692"/>
    </source>
</evidence>
<gene>
    <name evidence="11" type="ORF">TM35_000411380</name>
</gene>
<keyword evidence="7 10" id="KW-1133">Transmembrane helix</keyword>
<dbReference type="Proteomes" id="UP000192257">
    <property type="component" value="Unassembled WGS sequence"/>
</dbReference>
<reference evidence="11 12" key="1">
    <citation type="submission" date="2017-03" db="EMBL/GenBank/DDBJ databases">
        <title>An alternative strategy for trypanosome survival in the mammalian bloodstream revealed through genome and transcriptome analysis of the ubiquitous bovine parasite Trypanosoma (Megatrypanum) theileri.</title>
        <authorList>
            <person name="Kelly S."/>
            <person name="Ivens A."/>
            <person name="Mott A."/>
            <person name="O'Neill E."/>
            <person name="Emms D."/>
            <person name="Macleod O."/>
            <person name="Voorheis P."/>
            <person name="Matthews J."/>
            <person name="Matthews K."/>
            <person name="Carrington M."/>
        </authorList>
    </citation>
    <scope>NUCLEOTIDE SEQUENCE [LARGE SCALE GENOMIC DNA]</scope>
    <source>
        <strain evidence="11">Edinburgh</strain>
    </source>
</reference>
<evidence type="ECO:0000256" key="10">
    <source>
        <dbReference type="RuleBase" id="RU363063"/>
    </source>
</evidence>
<dbReference type="Gene3D" id="3.90.550.50">
    <property type="match status" value="1"/>
</dbReference>
<dbReference type="EMBL" id="NBCO01000041">
    <property type="protein sequence ID" value="ORC84768.1"/>
    <property type="molecule type" value="Genomic_DNA"/>
</dbReference>